<feature type="signal peptide" evidence="2">
    <location>
        <begin position="1"/>
        <end position="28"/>
    </location>
</feature>
<evidence type="ECO:0000256" key="2">
    <source>
        <dbReference type="SAM" id="SignalP"/>
    </source>
</evidence>
<keyword evidence="6" id="KW-1185">Reference proteome</keyword>
<dbReference type="RefSeq" id="WP_167298769.1">
    <property type="nucleotide sequence ID" value="NZ_JAASQV010000001.1"/>
</dbReference>
<evidence type="ECO:0000256" key="1">
    <source>
        <dbReference type="ARBA" id="ARBA00022729"/>
    </source>
</evidence>
<evidence type="ECO:0000313" key="6">
    <source>
        <dbReference type="Proteomes" id="UP000564677"/>
    </source>
</evidence>
<feature type="chain" id="PRO_5030782434" description="Fimbrial biogenesis outer membrane usher protein" evidence="2">
    <location>
        <begin position="29"/>
        <end position="843"/>
    </location>
</feature>
<dbReference type="InterPro" id="IPR032636">
    <property type="entry name" value="Pilus_assem_E-set-like_dom"/>
</dbReference>
<comment type="caution">
    <text evidence="5">The sequence shown here is derived from an EMBL/GenBank/DDBJ whole genome shotgun (WGS) entry which is preliminary data.</text>
</comment>
<dbReference type="Proteomes" id="UP000564677">
    <property type="component" value="Unassembled WGS sequence"/>
</dbReference>
<proteinExistence type="predicted"/>
<dbReference type="EMBL" id="JAASQV010000001">
    <property type="protein sequence ID" value="NIJ64412.1"/>
    <property type="molecule type" value="Genomic_DNA"/>
</dbReference>
<name>A0A7X5UZF5_9SPHN</name>
<dbReference type="AlphaFoldDB" id="A0A7X5UZF5"/>
<dbReference type="Pfam" id="PF16967">
    <property type="entry name" value="TcfC"/>
    <property type="match status" value="1"/>
</dbReference>
<evidence type="ECO:0000259" key="3">
    <source>
        <dbReference type="Pfam" id="PF15976"/>
    </source>
</evidence>
<keyword evidence="1 2" id="KW-0732">Signal</keyword>
<dbReference type="InterPro" id="IPR031917">
    <property type="entry name" value="Pilus_assem_C"/>
</dbReference>
<evidence type="ECO:0000259" key="4">
    <source>
        <dbReference type="Pfam" id="PF16967"/>
    </source>
</evidence>
<dbReference type="Pfam" id="PF15976">
    <property type="entry name" value="CooC_C"/>
    <property type="match status" value="1"/>
</dbReference>
<accession>A0A7X5UZF5</accession>
<gene>
    <name evidence="5" type="ORF">FHR20_001343</name>
</gene>
<organism evidence="5 6">
    <name type="scientific">Sphingomonas leidyi</name>
    <dbReference type="NCBI Taxonomy" id="68569"/>
    <lineage>
        <taxon>Bacteria</taxon>
        <taxon>Pseudomonadati</taxon>
        <taxon>Pseudomonadota</taxon>
        <taxon>Alphaproteobacteria</taxon>
        <taxon>Sphingomonadales</taxon>
        <taxon>Sphingomonadaceae</taxon>
        <taxon>Sphingomonas</taxon>
    </lineage>
</organism>
<reference evidence="5 6" key="1">
    <citation type="submission" date="2020-03" db="EMBL/GenBank/DDBJ databases">
        <title>Genomic Encyclopedia of Type Strains, Phase IV (KMG-IV): sequencing the most valuable type-strain genomes for metagenomic binning, comparative biology and taxonomic classification.</title>
        <authorList>
            <person name="Goeker M."/>
        </authorList>
    </citation>
    <scope>NUCLEOTIDE SEQUENCE [LARGE SCALE GENOMIC DNA]</scope>
    <source>
        <strain evidence="5 6">DSM 4733</strain>
    </source>
</reference>
<feature type="domain" description="Pilus assembly protein C-terminal" evidence="3">
    <location>
        <begin position="750"/>
        <end position="842"/>
    </location>
</feature>
<evidence type="ECO:0000313" key="5">
    <source>
        <dbReference type="EMBL" id="NIJ64412.1"/>
    </source>
</evidence>
<evidence type="ECO:0008006" key="7">
    <source>
        <dbReference type="Google" id="ProtNLM"/>
    </source>
</evidence>
<feature type="domain" description="Pilus assembly protein E-set like" evidence="4">
    <location>
        <begin position="285"/>
        <end position="350"/>
    </location>
</feature>
<protein>
    <recommendedName>
        <fullName evidence="7">Fimbrial biogenesis outer membrane usher protein</fullName>
    </recommendedName>
</protein>
<sequence>MRMRRAIGVALLSLLAAAGIGAIPSAAAQGNRQAGGVEGRGPSPAGPARPVMVTAAMPSDFADLAQAQRLVADVFFGGVRIGQFDIEAKPGEVRFARPASVVAAIPNVADAGAVTHALTGALDANARFLCADTSSPCETPHPEAAAIVFDPRRFRIDLYLNPNLLAIRAATVDRFLQPYSKGLSFVDVVGGAIAGGDGQAVNYNIYNRAIIGAGNTRLISEASVSSGRGLDVDTLAVQRDSPGTRYSGGLFYAPGADLVGRRRILGVGIASQFDTRADRMQLFGSPLVVFLGQRSRVDIYVEGRLVSSQSFEAGNQTLDTAALPDGSYPVELRVQEASGATRTERRFFTKSTAIAPVGHLAFFANAGLLAVDRKDKWLSVSHVPLLTAGLAGRAGPTIAWDATVMLTDRKALSEVGVTYLAPNFQTRLAVLGSSAGDYGIVGQAGSTTGGAFGYNFDLRYVHSRDRAPLIPLADYVYDNFSSPNPVIQGFQGASASFAQAIGNISYYVGGGQIGVSAYLRHDEGRPTSYAIGPSVRWTVLRRRQFQLTFNGTYAATNHGKSVAFGLQFQVFRPRSSFSVQTGFQTGLGERQRRLDDVEEVSASIHRSGVLGGEFDAAGTVQHSGDGTVLQASASERNATGFASASVVHRIGGTGSASQYALTAQTSLAAGGGIFHIGARDQNDSVISVRVRGTARNARFVVLVDDAPRGELAAGEHLNLAVTPYRRYKVRIRPAGSELVSFDAQTRSVDVYPGTVAVLDWKANAVLAMFGRLTWPDGSPVANADIVTDGAIAASDMRGYFQLQAPGDAQIVVHATDGRTCRAKLSAKPSQNEYSAIGDVQCRP</sequence>